<evidence type="ECO:0000313" key="7">
    <source>
        <dbReference type="Proteomes" id="UP000235965"/>
    </source>
</evidence>
<evidence type="ECO:0000313" key="6">
    <source>
        <dbReference type="EMBL" id="PNF43214.1"/>
    </source>
</evidence>
<evidence type="ECO:0000259" key="5">
    <source>
        <dbReference type="PROSITE" id="PS00498"/>
    </source>
</evidence>
<dbReference type="InterPro" id="IPR005203">
    <property type="entry name" value="Hemocyanin_C"/>
</dbReference>
<dbReference type="Gene3D" id="1.20.1370.10">
    <property type="entry name" value="Hemocyanin, N-terminal domain"/>
    <property type="match status" value="1"/>
</dbReference>
<proteinExistence type="inferred from homology"/>
<dbReference type="GO" id="GO:0045735">
    <property type="term" value="F:nutrient reservoir activity"/>
    <property type="evidence" value="ECO:0007669"/>
    <property type="project" value="UniProtKB-KW"/>
</dbReference>
<keyword evidence="3" id="KW-0560">Oxidoreductase</keyword>
<dbReference type="GO" id="GO:0005615">
    <property type="term" value="C:extracellular space"/>
    <property type="evidence" value="ECO:0007669"/>
    <property type="project" value="UniProtKB-ARBA"/>
</dbReference>
<feature type="signal peptide" evidence="4">
    <location>
        <begin position="1"/>
        <end position="19"/>
    </location>
</feature>
<reference evidence="6 7" key="1">
    <citation type="submission" date="2017-12" db="EMBL/GenBank/DDBJ databases">
        <title>Hemimetabolous genomes reveal molecular basis of termite eusociality.</title>
        <authorList>
            <person name="Harrison M.C."/>
            <person name="Jongepier E."/>
            <person name="Robertson H.M."/>
            <person name="Arning N."/>
            <person name="Bitard-Feildel T."/>
            <person name="Chao H."/>
            <person name="Childers C.P."/>
            <person name="Dinh H."/>
            <person name="Doddapaneni H."/>
            <person name="Dugan S."/>
            <person name="Gowin J."/>
            <person name="Greiner C."/>
            <person name="Han Y."/>
            <person name="Hu H."/>
            <person name="Hughes D.S.T."/>
            <person name="Huylmans A.-K."/>
            <person name="Kemena C."/>
            <person name="Kremer L.P.M."/>
            <person name="Lee S.L."/>
            <person name="Lopez-Ezquerra A."/>
            <person name="Mallet L."/>
            <person name="Monroy-Kuhn J.M."/>
            <person name="Moser A."/>
            <person name="Murali S.C."/>
            <person name="Muzny D.M."/>
            <person name="Otani S."/>
            <person name="Piulachs M.-D."/>
            <person name="Poelchau M."/>
            <person name="Qu J."/>
            <person name="Schaub F."/>
            <person name="Wada-Katsumata A."/>
            <person name="Worley K.C."/>
            <person name="Xie Q."/>
            <person name="Ylla G."/>
            <person name="Poulsen M."/>
            <person name="Gibbs R.A."/>
            <person name="Schal C."/>
            <person name="Richards S."/>
            <person name="Belles X."/>
            <person name="Korb J."/>
            <person name="Bornberg-Bauer E."/>
        </authorList>
    </citation>
    <scope>NUCLEOTIDE SEQUENCE [LARGE SCALE GENOMIC DNA]</scope>
    <source>
        <tissue evidence="6">Whole body</tissue>
    </source>
</reference>
<name>A0A2J7RQV9_9NEOP</name>
<organism evidence="6 7">
    <name type="scientific">Cryptotermes secundus</name>
    <dbReference type="NCBI Taxonomy" id="105785"/>
    <lineage>
        <taxon>Eukaryota</taxon>
        <taxon>Metazoa</taxon>
        <taxon>Ecdysozoa</taxon>
        <taxon>Arthropoda</taxon>
        <taxon>Hexapoda</taxon>
        <taxon>Insecta</taxon>
        <taxon>Pterygota</taxon>
        <taxon>Neoptera</taxon>
        <taxon>Polyneoptera</taxon>
        <taxon>Dictyoptera</taxon>
        <taxon>Blattodea</taxon>
        <taxon>Blattoidea</taxon>
        <taxon>Termitoidae</taxon>
        <taxon>Kalotermitidae</taxon>
        <taxon>Cryptotermitinae</taxon>
        <taxon>Cryptotermes</taxon>
    </lineage>
</organism>
<dbReference type="InterPro" id="IPR008922">
    <property type="entry name" value="Di-copper_centre_dom_sf"/>
</dbReference>
<keyword evidence="3" id="KW-0503">Monooxygenase</keyword>
<dbReference type="SUPFAM" id="SSF48050">
    <property type="entry name" value="Hemocyanin, N-terminal domain"/>
    <property type="match status" value="1"/>
</dbReference>
<dbReference type="PANTHER" id="PTHR11511">
    <property type="entry name" value="LARVAL STORAGE PROTEIN/PHENOLOXIDASE"/>
    <property type="match status" value="1"/>
</dbReference>
<dbReference type="EMBL" id="NEVH01000618">
    <property type="protein sequence ID" value="PNF43214.1"/>
    <property type="molecule type" value="Genomic_DNA"/>
</dbReference>
<evidence type="ECO:0000256" key="2">
    <source>
        <dbReference type="ARBA" id="ARBA00022761"/>
    </source>
</evidence>
<keyword evidence="4" id="KW-0732">Signal</keyword>
<dbReference type="InterPro" id="IPR036697">
    <property type="entry name" value="Hemocyanin_N_sf"/>
</dbReference>
<feature type="chain" id="PRO_5014372668" evidence="4">
    <location>
        <begin position="20"/>
        <end position="684"/>
    </location>
</feature>
<evidence type="ECO:0000256" key="1">
    <source>
        <dbReference type="ARBA" id="ARBA00009470"/>
    </source>
</evidence>
<sequence>MRPATVLLIVLGACALASAEQKADAIFLKRQLQVLNLLRHLNQPLIDPELLVFKNSFSPLNNLNKFKDPTAVKNFLKLVTEGKLLERDAIFSLFDARQRAQMVTLFEVLYGATDYDTFLKAAAWARDRTNPRQFLYAFSVALLHREDCRGVILPPAYEITPHMFLTTDVVRKAYQAKMMRTPTVIPMKFTGSVNNPEQRVAYFGEDIGMNSHHSHWHMDFPFWWKQEYTVDKDRKGELFFYMHHQMVARFDAERLSNDLPAVEPLEWDQQITEGFAPAATYENGQEFPMRPDNMKFCDLPSLSVRDMKIVEGRIRDAIASSFVKTADSRLLSINNTAGINLLGEIIESSANSVNPVYYGQLHNDGHVMLSKVTDPLQRYGVPPGVMEHFETATRDPAFFRLHKHVDNLFKLHKDLLLPYDVSELDFPGVKIEAVKVVGSCKASTPNQLITYFDESHIDLNNIVENVGQEQPVDIKAVVSRLNHEPFKYVITVNSKKPVRGIVRIFLAPKLNWFGQRVPLDVARWGFIELDRFPVRLASGDNIVSRNSVDSIITVPEPRSFSNLVSDVEKAIRGEQVFSYDKYYRHCGFPRRLLLPKGKPEGMVYQLYVVVTDYDKDIVEPGIQPEDVENLSSLGYCGVMGGKIPDGRPMGFPFDRRIVSPEQFLTPNMEVVDITIKNVKQKPAE</sequence>
<dbReference type="PRINTS" id="PR00187">
    <property type="entry name" value="HAEMOCYANIN"/>
</dbReference>
<dbReference type="Pfam" id="PF03722">
    <property type="entry name" value="Hemocyanin_N"/>
    <property type="match status" value="1"/>
</dbReference>
<dbReference type="SUPFAM" id="SSF48056">
    <property type="entry name" value="Di-copper centre-containing domain"/>
    <property type="match status" value="1"/>
</dbReference>
<dbReference type="Pfam" id="PF03723">
    <property type="entry name" value="Hemocyanin_C"/>
    <property type="match status" value="1"/>
</dbReference>
<dbReference type="OrthoDB" id="6371642at2759"/>
<keyword evidence="7" id="KW-1185">Reference proteome</keyword>
<dbReference type="PROSITE" id="PS00210">
    <property type="entry name" value="HEMOCYANIN_2"/>
    <property type="match status" value="1"/>
</dbReference>
<dbReference type="Gene3D" id="1.10.1280.10">
    <property type="entry name" value="Di-copper center containing domain from catechol oxidase"/>
    <property type="match status" value="1"/>
</dbReference>
<dbReference type="STRING" id="105785.A0A2J7RQV9"/>
<dbReference type="Pfam" id="PF00372">
    <property type="entry name" value="Hemocyanin_M"/>
    <property type="match status" value="1"/>
</dbReference>
<dbReference type="Proteomes" id="UP000235965">
    <property type="component" value="Unassembled WGS sequence"/>
</dbReference>
<dbReference type="InterPro" id="IPR013788">
    <property type="entry name" value="Hemocyanin/hexamerin"/>
</dbReference>
<feature type="domain" description="Tyrosinase copper-binding" evidence="5">
    <location>
        <begin position="395"/>
        <end position="406"/>
    </location>
</feature>
<dbReference type="SUPFAM" id="SSF81296">
    <property type="entry name" value="E set domains"/>
    <property type="match status" value="1"/>
</dbReference>
<evidence type="ECO:0000256" key="3">
    <source>
        <dbReference type="ARBA" id="ARBA00023033"/>
    </source>
</evidence>
<dbReference type="InterPro" id="IPR000896">
    <property type="entry name" value="Hemocyanin/hexamerin_mid_dom"/>
</dbReference>
<dbReference type="PANTHER" id="PTHR11511:SF5">
    <property type="entry name" value="FAT-BODY PROTEIN 1-RELATED"/>
    <property type="match status" value="1"/>
</dbReference>
<dbReference type="InterPro" id="IPR005204">
    <property type="entry name" value="Hemocyanin_N"/>
</dbReference>
<accession>A0A2J7RQV9</accession>
<dbReference type="InterPro" id="IPR014756">
    <property type="entry name" value="Ig_E-set"/>
</dbReference>
<dbReference type="InParanoid" id="A0A2J7RQV9"/>
<dbReference type="Gene3D" id="2.60.40.1520">
    <property type="entry name" value="Hemocyanin, C-terminal domain"/>
    <property type="match status" value="1"/>
</dbReference>
<protein>
    <submittedName>
        <fullName evidence="6">Hemocyanin</fullName>
    </submittedName>
</protein>
<dbReference type="GO" id="GO:0004497">
    <property type="term" value="F:monooxygenase activity"/>
    <property type="evidence" value="ECO:0007669"/>
    <property type="project" value="UniProtKB-KW"/>
</dbReference>
<gene>
    <name evidence="6" type="ORF">B7P43_G15667</name>
</gene>
<dbReference type="InterPro" id="IPR037020">
    <property type="entry name" value="Hemocyanin_C_sf"/>
</dbReference>
<evidence type="ECO:0000256" key="4">
    <source>
        <dbReference type="SAM" id="SignalP"/>
    </source>
</evidence>
<dbReference type="InterPro" id="IPR002227">
    <property type="entry name" value="Tyrosinase_Cu-bd"/>
</dbReference>
<keyword evidence="2" id="KW-0758">Storage protein</keyword>
<comment type="similarity">
    <text evidence="1">Belongs to the tyrosinase family. Hemocyanin subfamily.</text>
</comment>
<dbReference type="AlphaFoldDB" id="A0A2J7RQV9"/>
<dbReference type="PROSITE" id="PS00209">
    <property type="entry name" value="HEMOCYANIN_1"/>
    <property type="match status" value="1"/>
</dbReference>
<dbReference type="PROSITE" id="PS00498">
    <property type="entry name" value="TYROSINASE_2"/>
    <property type="match status" value="1"/>
</dbReference>
<comment type="caution">
    <text evidence="6">The sequence shown here is derived from an EMBL/GenBank/DDBJ whole genome shotgun (WGS) entry which is preliminary data.</text>
</comment>